<evidence type="ECO:0000256" key="9">
    <source>
        <dbReference type="RuleBase" id="RU010713"/>
    </source>
</evidence>
<feature type="transmembrane region" description="Helical" evidence="9">
    <location>
        <begin position="301"/>
        <end position="330"/>
    </location>
</feature>
<dbReference type="PANTHER" id="PTHR11893">
    <property type="entry name" value="INNEXIN"/>
    <property type="match status" value="1"/>
</dbReference>
<evidence type="ECO:0000313" key="10">
    <source>
        <dbReference type="EMBL" id="CAF4499053.1"/>
    </source>
</evidence>
<feature type="transmembrane region" description="Helical" evidence="9">
    <location>
        <begin position="213"/>
        <end position="239"/>
    </location>
</feature>
<evidence type="ECO:0000256" key="6">
    <source>
        <dbReference type="ARBA" id="ARBA00023065"/>
    </source>
</evidence>
<organism evidence="10 11">
    <name type="scientific">Rotaria socialis</name>
    <dbReference type="NCBI Taxonomy" id="392032"/>
    <lineage>
        <taxon>Eukaryota</taxon>
        <taxon>Metazoa</taxon>
        <taxon>Spiralia</taxon>
        <taxon>Gnathifera</taxon>
        <taxon>Rotifera</taxon>
        <taxon>Eurotatoria</taxon>
        <taxon>Bdelloidea</taxon>
        <taxon>Philodinida</taxon>
        <taxon>Philodinidae</taxon>
        <taxon>Rotaria</taxon>
    </lineage>
</organism>
<keyword evidence="3" id="KW-1003">Cell membrane</keyword>
<evidence type="ECO:0000256" key="2">
    <source>
        <dbReference type="ARBA" id="ARBA00022448"/>
    </source>
</evidence>
<evidence type="ECO:0000313" key="11">
    <source>
        <dbReference type="Proteomes" id="UP000663862"/>
    </source>
</evidence>
<keyword evidence="4 9" id="KW-0812">Transmembrane</keyword>
<dbReference type="GO" id="GO:0005886">
    <property type="term" value="C:plasma membrane"/>
    <property type="evidence" value="ECO:0007669"/>
    <property type="project" value="UniProtKB-SubCell"/>
</dbReference>
<keyword evidence="2 9" id="KW-0813">Transport</keyword>
<dbReference type="InterPro" id="IPR000990">
    <property type="entry name" value="Innexin"/>
</dbReference>
<dbReference type="PROSITE" id="PS51013">
    <property type="entry name" value="PANNEXIN"/>
    <property type="match status" value="1"/>
</dbReference>
<comment type="subcellular location">
    <subcellularLocation>
        <location evidence="1 9">Cell membrane</location>
        <topology evidence="1 9">Multi-pass membrane protein</topology>
    </subcellularLocation>
</comment>
<accession>A0A820VC55</accession>
<reference evidence="10" key="1">
    <citation type="submission" date="2021-02" db="EMBL/GenBank/DDBJ databases">
        <authorList>
            <person name="Nowell W R."/>
        </authorList>
    </citation>
    <scope>NUCLEOTIDE SEQUENCE</scope>
</reference>
<evidence type="ECO:0000256" key="7">
    <source>
        <dbReference type="ARBA" id="ARBA00023136"/>
    </source>
</evidence>
<comment type="function">
    <text evidence="9">Structural component of the gap junctions.</text>
</comment>
<evidence type="ECO:0000256" key="1">
    <source>
        <dbReference type="ARBA" id="ARBA00004651"/>
    </source>
</evidence>
<name>A0A820VC55_9BILA</name>
<dbReference type="Proteomes" id="UP000663862">
    <property type="component" value="Unassembled WGS sequence"/>
</dbReference>
<keyword evidence="6 9" id="KW-0406">Ion transport</keyword>
<protein>
    <recommendedName>
        <fullName evidence="9">Innexin</fullName>
    </recommendedName>
</protein>
<dbReference type="GO" id="GO:0005921">
    <property type="term" value="C:gap junction"/>
    <property type="evidence" value="ECO:0007669"/>
    <property type="project" value="UniProtKB-UniRule"/>
</dbReference>
<gene>
    <name evidence="9" type="primary">inx</name>
    <name evidence="10" type="ORF">TSG867_LOCUS20943</name>
</gene>
<keyword evidence="8 9" id="KW-0407">Ion channel</keyword>
<comment type="caution">
    <text evidence="10">The sequence shown here is derived from an EMBL/GenBank/DDBJ whole genome shotgun (WGS) entry which is preliminary data.</text>
</comment>
<comment type="similarity">
    <text evidence="9">Belongs to the pannexin family.</text>
</comment>
<sequence length="414" mass="49423">MKDPRLRNQAVKHALIATWYSLALIRTSVLQKFDLYTVLRYYCGFGRNDDDFVDRLSRYYSVLIFSVFIVIVSSVQFVGKPISCFAPASFSDAHIIYADFICWISDTYFISIDAEIPEPDDLQARQGSNAIRFYQYVPFILMLQTCGFFLPGFFWRSGSSRLGIPLQKHLDQLNMSRRSIAEPPMYRRQLIRNVASRLDQYFRMRHRAIIPKLTFLYLLTKLIYITNIFIQLISLHYLMNFELKFNSLFHHFIIYNNTIRHVSLQFPTNVLCDFIVRFLGKNKHPHTVQCVLPINVFNEKIFIFAYLWLIFLLICALYNLLIQWLLFILFHRTVVDTRVRRFRSISSKYRTDDNYEENKPMYKFDRQPITKNFSQRYLCCDGIFIMRLFDMNIDLVTMNDLMDDLWELYKINPI</sequence>
<evidence type="ECO:0000256" key="4">
    <source>
        <dbReference type="ARBA" id="ARBA00022692"/>
    </source>
</evidence>
<evidence type="ECO:0000256" key="8">
    <source>
        <dbReference type="ARBA" id="ARBA00023303"/>
    </source>
</evidence>
<dbReference type="Pfam" id="PF00876">
    <property type="entry name" value="Innexin"/>
    <property type="match status" value="1"/>
</dbReference>
<evidence type="ECO:0000256" key="3">
    <source>
        <dbReference type="ARBA" id="ARBA00022475"/>
    </source>
</evidence>
<dbReference type="EMBL" id="CAJOBQ010001578">
    <property type="protein sequence ID" value="CAF4499053.1"/>
    <property type="molecule type" value="Genomic_DNA"/>
</dbReference>
<feature type="transmembrane region" description="Helical" evidence="9">
    <location>
        <begin position="133"/>
        <end position="155"/>
    </location>
</feature>
<feature type="transmembrane region" description="Helical" evidence="9">
    <location>
        <begin position="59"/>
        <end position="79"/>
    </location>
</feature>
<keyword evidence="7 9" id="KW-0472">Membrane</keyword>
<keyword evidence="5 9" id="KW-1133">Transmembrane helix</keyword>
<evidence type="ECO:0000256" key="5">
    <source>
        <dbReference type="ARBA" id="ARBA00022989"/>
    </source>
</evidence>
<dbReference type="PRINTS" id="PR01262">
    <property type="entry name" value="INNEXIN"/>
</dbReference>
<dbReference type="PANTHER" id="PTHR11893:SF36">
    <property type="entry name" value="INNEXIN-5"/>
    <property type="match status" value="1"/>
</dbReference>
<dbReference type="AlphaFoldDB" id="A0A820VC55"/>
<dbReference type="GO" id="GO:0034220">
    <property type="term" value="P:monoatomic ion transmembrane transport"/>
    <property type="evidence" value="ECO:0007669"/>
    <property type="project" value="UniProtKB-KW"/>
</dbReference>
<proteinExistence type="inferred from homology"/>